<feature type="chain" id="PRO_5043696926" evidence="2">
    <location>
        <begin position="27"/>
        <end position="344"/>
    </location>
</feature>
<feature type="region of interest" description="Disordered" evidence="1">
    <location>
        <begin position="286"/>
        <end position="344"/>
    </location>
</feature>
<feature type="compositionally biased region" description="Basic residues" evidence="1">
    <location>
        <begin position="293"/>
        <end position="304"/>
    </location>
</feature>
<evidence type="ECO:0000313" key="3">
    <source>
        <dbReference type="EMBL" id="GFO19399.1"/>
    </source>
</evidence>
<evidence type="ECO:0000256" key="2">
    <source>
        <dbReference type="SAM" id="SignalP"/>
    </source>
</evidence>
<dbReference type="Proteomes" id="UP000735302">
    <property type="component" value="Unassembled WGS sequence"/>
</dbReference>
<evidence type="ECO:0000256" key="1">
    <source>
        <dbReference type="SAM" id="MobiDB-lite"/>
    </source>
</evidence>
<comment type="caution">
    <text evidence="3">The sequence shown here is derived from an EMBL/GenBank/DDBJ whole genome shotgun (WGS) entry which is preliminary data.</text>
</comment>
<feature type="signal peptide" evidence="2">
    <location>
        <begin position="1"/>
        <end position="26"/>
    </location>
</feature>
<dbReference type="AlphaFoldDB" id="A0AAV4BH32"/>
<gene>
    <name evidence="3" type="ORF">PoB_004590400</name>
</gene>
<accession>A0AAV4BH32</accession>
<feature type="non-terminal residue" evidence="3">
    <location>
        <position position="1"/>
    </location>
</feature>
<proteinExistence type="predicted"/>
<protein>
    <submittedName>
        <fullName evidence="3">Uncharacterized protein</fullName>
    </submittedName>
</protein>
<keyword evidence="4" id="KW-1185">Reference proteome</keyword>
<evidence type="ECO:0000313" key="4">
    <source>
        <dbReference type="Proteomes" id="UP000735302"/>
    </source>
</evidence>
<dbReference type="EMBL" id="BLXT01005065">
    <property type="protein sequence ID" value="GFO19399.1"/>
    <property type="molecule type" value="Genomic_DNA"/>
</dbReference>
<name>A0AAV4BH32_9GAST</name>
<reference evidence="3 4" key="1">
    <citation type="journal article" date="2021" name="Elife">
        <title>Chloroplast acquisition without the gene transfer in kleptoplastic sea slugs, Plakobranchus ocellatus.</title>
        <authorList>
            <person name="Maeda T."/>
            <person name="Takahashi S."/>
            <person name="Yoshida T."/>
            <person name="Shimamura S."/>
            <person name="Takaki Y."/>
            <person name="Nagai Y."/>
            <person name="Toyoda A."/>
            <person name="Suzuki Y."/>
            <person name="Arimoto A."/>
            <person name="Ishii H."/>
            <person name="Satoh N."/>
            <person name="Nishiyama T."/>
            <person name="Hasebe M."/>
            <person name="Maruyama T."/>
            <person name="Minagawa J."/>
            <person name="Obokata J."/>
            <person name="Shigenobu S."/>
        </authorList>
    </citation>
    <scope>NUCLEOTIDE SEQUENCE [LARGE SCALE GENOMIC DNA]</scope>
</reference>
<sequence>LPYVATAAGPLLSLLMVTLEEWAGLGGPPADTLLKLKERKRECKRNMIGVYKKSLILESQLHQYLNPGLVTSLNRRLARASFEAETMVALIDRLRKESKKSVVEPERKKKVIDVSMRLKSLLGRQKCEWQCVGRLKETLTMAREMKDLLRFIARLSNTLERSKAIFGGLQDRPPPYDFSSPYEDIPKTTEDIRKQHKMISQANSEPQCIDHHVPNIVDKQSNCSQIMQIRRTAPVCHKSPGRDVKSEIYLKSSPSEKESVLSSEACDTGSFSNSDASRGYLKGGRGIKAYVSPRRRSLSPRKFKSFPQPQRSRSTDCDFDVSSSPTHSEGLSKAIEGISANSNE</sequence>
<keyword evidence="2" id="KW-0732">Signal</keyword>
<organism evidence="3 4">
    <name type="scientific">Plakobranchus ocellatus</name>
    <dbReference type="NCBI Taxonomy" id="259542"/>
    <lineage>
        <taxon>Eukaryota</taxon>
        <taxon>Metazoa</taxon>
        <taxon>Spiralia</taxon>
        <taxon>Lophotrochozoa</taxon>
        <taxon>Mollusca</taxon>
        <taxon>Gastropoda</taxon>
        <taxon>Heterobranchia</taxon>
        <taxon>Euthyneura</taxon>
        <taxon>Panpulmonata</taxon>
        <taxon>Sacoglossa</taxon>
        <taxon>Placobranchoidea</taxon>
        <taxon>Plakobranchidae</taxon>
        <taxon>Plakobranchus</taxon>
    </lineage>
</organism>